<dbReference type="VEuPathDB" id="FungiDB:RhiirA1_462628"/>
<accession>A0A2I1G3I9</accession>
<proteinExistence type="predicted"/>
<evidence type="ECO:0000313" key="2">
    <source>
        <dbReference type="EMBL" id="PKY41198.1"/>
    </source>
</evidence>
<dbReference type="VEuPathDB" id="FungiDB:RhiirFUN_011378"/>
<protein>
    <submittedName>
        <fullName evidence="2">Uncharacterized protein</fullName>
    </submittedName>
</protein>
<feature type="region of interest" description="Disordered" evidence="1">
    <location>
        <begin position="22"/>
        <end position="49"/>
    </location>
</feature>
<dbReference type="Proteomes" id="UP000234323">
    <property type="component" value="Unassembled WGS sequence"/>
</dbReference>
<dbReference type="VEuPathDB" id="FungiDB:FUN_015523"/>
<dbReference type="EMBL" id="LLXI01000136">
    <property type="protein sequence ID" value="PKY41198.1"/>
    <property type="molecule type" value="Genomic_DNA"/>
</dbReference>
<comment type="caution">
    <text evidence="2">The sequence shown here is derived from an EMBL/GenBank/DDBJ whole genome shotgun (WGS) entry which is preliminary data.</text>
</comment>
<evidence type="ECO:0000313" key="3">
    <source>
        <dbReference type="Proteomes" id="UP000234323"/>
    </source>
</evidence>
<dbReference type="OrthoDB" id="2355257at2759"/>
<gene>
    <name evidence="2" type="ORF">RhiirA4_416465</name>
</gene>
<name>A0A2I1G3I9_9GLOM</name>
<reference evidence="2 3" key="1">
    <citation type="submission" date="2015-10" db="EMBL/GenBank/DDBJ databases">
        <title>Genome analyses suggest a sexual origin of heterokaryosis in a supposedly ancient asexual fungus.</title>
        <authorList>
            <person name="Ropars J."/>
            <person name="Sedzielewska K."/>
            <person name="Noel J."/>
            <person name="Charron P."/>
            <person name="Farinelli L."/>
            <person name="Marton T."/>
            <person name="Kruger M."/>
            <person name="Pelin A."/>
            <person name="Brachmann A."/>
            <person name="Corradi N."/>
        </authorList>
    </citation>
    <scope>NUCLEOTIDE SEQUENCE [LARGE SCALE GENOMIC DNA]</scope>
    <source>
        <strain evidence="2 3">A4</strain>
    </source>
</reference>
<keyword evidence="3" id="KW-1185">Reference proteome</keyword>
<evidence type="ECO:0000256" key="1">
    <source>
        <dbReference type="SAM" id="MobiDB-lite"/>
    </source>
</evidence>
<sequence>MNTNGININNRLLPPSINNIEKSLDQTSSDEDDEVNLPPHSKCQDSPISLDEEEEETYNAYNEKELLSNGFYILATTMPAVDKNVKSIKLIEDGEFLIEFRDIRITINVLPSNEAGEEFGHREIYFNKHRILISAIPAKNNVINTRELDEREFLIEFKIFIVITIDY</sequence>
<organism evidence="2 3">
    <name type="scientific">Rhizophagus irregularis</name>
    <dbReference type="NCBI Taxonomy" id="588596"/>
    <lineage>
        <taxon>Eukaryota</taxon>
        <taxon>Fungi</taxon>
        <taxon>Fungi incertae sedis</taxon>
        <taxon>Mucoromycota</taxon>
        <taxon>Glomeromycotina</taxon>
        <taxon>Glomeromycetes</taxon>
        <taxon>Glomerales</taxon>
        <taxon>Glomeraceae</taxon>
        <taxon>Rhizophagus</taxon>
    </lineage>
</organism>
<dbReference type="AlphaFoldDB" id="A0A2I1G3I9"/>